<reference evidence="2" key="1">
    <citation type="submission" date="2019-08" db="EMBL/GenBank/DDBJ databases">
        <authorList>
            <person name="Kucharzyk K."/>
            <person name="Murdoch R.W."/>
            <person name="Higgins S."/>
            <person name="Loffler F."/>
        </authorList>
    </citation>
    <scope>NUCLEOTIDE SEQUENCE</scope>
</reference>
<evidence type="ECO:0000313" key="2">
    <source>
        <dbReference type="EMBL" id="MPM72674.1"/>
    </source>
</evidence>
<organism evidence="2">
    <name type="scientific">bioreactor metagenome</name>
    <dbReference type="NCBI Taxonomy" id="1076179"/>
    <lineage>
        <taxon>unclassified sequences</taxon>
        <taxon>metagenomes</taxon>
        <taxon>ecological metagenomes</taxon>
    </lineage>
</organism>
<dbReference type="SUPFAM" id="SSF51261">
    <property type="entry name" value="Duplicated hybrid motif"/>
    <property type="match status" value="1"/>
</dbReference>
<protein>
    <recommendedName>
        <fullName evidence="1">M23ase beta-sheet core domain-containing protein</fullName>
    </recommendedName>
</protein>
<comment type="caution">
    <text evidence="2">The sequence shown here is derived from an EMBL/GenBank/DDBJ whole genome shotgun (WGS) entry which is preliminary data.</text>
</comment>
<dbReference type="InterPro" id="IPR016047">
    <property type="entry name" value="M23ase_b-sheet_dom"/>
</dbReference>
<accession>A0A645C9I1</accession>
<dbReference type="Pfam" id="PF01551">
    <property type="entry name" value="Peptidase_M23"/>
    <property type="match status" value="1"/>
</dbReference>
<proteinExistence type="predicted"/>
<dbReference type="PANTHER" id="PTHR21666">
    <property type="entry name" value="PEPTIDASE-RELATED"/>
    <property type="match status" value="1"/>
</dbReference>
<dbReference type="EMBL" id="VSSQ01024887">
    <property type="protein sequence ID" value="MPM72674.1"/>
    <property type="molecule type" value="Genomic_DNA"/>
</dbReference>
<dbReference type="CDD" id="cd12797">
    <property type="entry name" value="M23_peptidase"/>
    <property type="match status" value="1"/>
</dbReference>
<name>A0A645C9I1_9ZZZZ</name>
<dbReference type="InterPro" id="IPR050570">
    <property type="entry name" value="Cell_wall_metabolism_enzyme"/>
</dbReference>
<dbReference type="InterPro" id="IPR011055">
    <property type="entry name" value="Dup_hybrid_motif"/>
</dbReference>
<evidence type="ECO:0000259" key="1">
    <source>
        <dbReference type="Pfam" id="PF01551"/>
    </source>
</evidence>
<dbReference type="GO" id="GO:0004222">
    <property type="term" value="F:metalloendopeptidase activity"/>
    <property type="evidence" value="ECO:0007669"/>
    <property type="project" value="TreeGrafter"/>
</dbReference>
<dbReference type="Gene3D" id="2.70.70.10">
    <property type="entry name" value="Glucose Permease (Domain IIA)"/>
    <property type="match status" value="1"/>
</dbReference>
<feature type="domain" description="M23ase beta-sheet core" evidence="1">
    <location>
        <begin position="120"/>
        <end position="214"/>
    </location>
</feature>
<sequence>MILCTIIVGTVFTMSKIAPSSFDNLKTHFNMMMQTDMTAKEVFTYFTKAVKTIFILQESDKDKAEPTSAAGGEDITVFAAIQNTLFSPYTISADVCVPVNGEITSGFGYRIHPITKKWGFHTGLDISAAEGTKIKCAYYGVVAEVGYNSLAGNYIIVKHNDNLLTKYLHCQKVLVKENTTVRQGEVIGLVGSTGSSTGPHLHFEIVIDGKRVNPLYVFNVHDGRV</sequence>
<gene>
    <name evidence="2" type="ORF">SDC9_119650</name>
</gene>
<dbReference type="PANTHER" id="PTHR21666:SF270">
    <property type="entry name" value="MUREIN HYDROLASE ACTIVATOR ENVC"/>
    <property type="match status" value="1"/>
</dbReference>
<dbReference type="AlphaFoldDB" id="A0A645C9I1"/>